<proteinExistence type="predicted"/>
<sequence length="189" mass="20725">MLGFAVVDAQDDRVAVWLVGRTEQNRAGSTNAVVTDGSDTDTPDLLTDDRIVLQAPGGHHESLPAGVDVTQVIDRMSIVGLELRTECRRQWRTLRLPDVPFDVTLDAAPSEQLVSLPTDTPELPQRTVAWANGLIKAWSFWLATESVRHRKVMALQAAGKTQALEDTISAEIFSVTPPELRETVRTSDA</sequence>
<dbReference type="EMBL" id="CP087977">
    <property type="protein sequence ID" value="UUZ45013.1"/>
    <property type="molecule type" value="Genomic_DNA"/>
</dbReference>
<evidence type="ECO:0000313" key="2">
    <source>
        <dbReference type="Proteomes" id="UP001059663"/>
    </source>
</evidence>
<dbReference type="Proteomes" id="UP001059663">
    <property type="component" value="Chromosome"/>
</dbReference>
<accession>A0AC61U4V1</accession>
<name>A0AC61U4V1_9MICO</name>
<organism evidence="1 2">
    <name type="scientific">Janibacter limosus</name>
    <dbReference type="NCBI Taxonomy" id="53458"/>
    <lineage>
        <taxon>Bacteria</taxon>
        <taxon>Bacillati</taxon>
        <taxon>Actinomycetota</taxon>
        <taxon>Actinomycetes</taxon>
        <taxon>Micrococcales</taxon>
        <taxon>Intrasporangiaceae</taxon>
        <taxon>Janibacter</taxon>
    </lineage>
</organism>
<evidence type="ECO:0000313" key="1">
    <source>
        <dbReference type="EMBL" id="UUZ45013.1"/>
    </source>
</evidence>
<protein>
    <submittedName>
        <fullName evidence="1">Uncharacterized protein</fullName>
    </submittedName>
</protein>
<reference evidence="1" key="1">
    <citation type="submission" date="2021-11" db="EMBL/GenBank/DDBJ databases">
        <title>Study of the species diversity of bacterial strains isolated from a unique natural object - Shulgan-Tash cave (Bashkiria).</title>
        <authorList>
            <person name="Sazanova A.L."/>
            <person name="Chirak E.R."/>
            <person name="Safronova V.I."/>
        </authorList>
    </citation>
    <scope>NUCLEOTIDE SEQUENCE</scope>
    <source>
        <strain evidence="1">P1</strain>
    </source>
</reference>
<gene>
    <name evidence="1" type="ORF">LP422_01200</name>
</gene>